<dbReference type="EMBL" id="CP069107">
    <property type="protein sequence ID" value="QSS57377.1"/>
    <property type="molecule type" value="Genomic_DNA"/>
</dbReference>
<gene>
    <name evidence="1" type="ORF">I7I53_11529</name>
</gene>
<reference evidence="1" key="1">
    <citation type="submission" date="2021-01" db="EMBL/GenBank/DDBJ databases">
        <title>Chromosome-level genome assembly of a human fungal pathogen reveals clustering of transcriptionally co-regulated genes.</title>
        <authorList>
            <person name="Voorhies M."/>
            <person name="Cohen S."/>
            <person name="Shea T.P."/>
            <person name="Petrus S."/>
            <person name="Munoz J.F."/>
            <person name="Poplawski S."/>
            <person name="Goldman W.E."/>
            <person name="Michael T."/>
            <person name="Cuomo C.A."/>
            <person name="Sil A."/>
            <person name="Beyhan S."/>
        </authorList>
    </citation>
    <scope>NUCLEOTIDE SEQUENCE</scope>
    <source>
        <strain evidence="1">H88</strain>
    </source>
</reference>
<evidence type="ECO:0000313" key="2">
    <source>
        <dbReference type="Proteomes" id="UP000663419"/>
    </source>
</evidence>
<dbReference type="VEuPathDB" id="FungiDB:I7I53_11529"/>
<organism evidence="1 2">
    <name type="scientific">Ajellomyces capsulatus (strain H88)</name>
    <name type="common">Darling's disease fungus</name>
    <name type="synonym">Histoplasma capsulatum</name>
    <dbReference type="NCBI Taxonomy" id="544711"/>
    <lineage>
        <taxon>Eukaryota</taxon>
        <taxon>Fungi</taxon>
        <taxon>Dikarya</taxon>
        <taxon>Ascomycota</taxon>
        <taxon>Pezizomycotina</taxon>
        <taxon>Eurotiomycetes</taxon>
        <taxon>Eurotiomycetidae</taxon>
        <taxon>Onygenales</taxon>
        <taxon>Ajellomycetaceae</taxon>
        <taxon>Histoplasma</taxon>
    </lineage>
</organism>
<protein>
    <submittedName>
        <fullName evidence="1">Uncharacterized protein</fullName>
    </submittedName>
</protein>
<dbReference type="AlphaFoldDB" id="A0A8A1LZK8"/>
<dbReference type="Proteomes" id="UP000663419">
    <property type="component" value="Chromosome 6"/>
</dbReference>
<accession>A0A8A1LZK8</accession>
<proteinExistence type="predicted"/>
<evidence type="ECO:0000313" key="1">
    <source>
        <dbReference type="EMBL" id="QSS57377.1"/>
    </source>
</evidence>
<sequence>MTLPFNLFSLSFLNQFINCIRIVLSPLIGSTPVTASFAGVLQVSLTLYCKLSPLSLCFGSCLLCHLVVSHSSPQLNYCTVVSNKSAY</sequence>
<name>A0A8A1LZK8_AJEC8</name>